<dbReference type="STRING" id="574087.Acear_1794"/>
<dbReference type="SUPFAM" id="SSF52540">
    <property type="entry name" value="P-loop containing nucleoside triphosphate hydrolases"/>
    <property type="match status" value="1"/>
</dbReference>
<dbReference type="Proteomes" id="UP000001661">
    <property type="component" value="Chromosome"/>
</dbReference>
<dbReference type="InterPro" id="IPR002586">
    <property type="entry name" value="CobQ/CobB/MinD/ParA_Nub-bd_dom"/>
</dbReference>
<dbReference type="PROSITE" id="PS51379">
    <property type="entry name" value="4FE4S_FER_2"/>
    <property type="match status" value="2"/>
</dbReference>
<proteinExistence type="predicted"/>
<dbReference type="KEGG" id="aar:Acear_1794"/>
<dbReference type="InterPro" id="IPR017896">
    <property type="entry name" value="4Fe4S_Fe-S-bd"/>
</dbReference>
<dbReference type="GO" id="GO:0051536">
    <property type="term" value="F:iron-sulfur cluster binding"/>
    <property type="evidence" value="ECO:0007669"/>
    <property type="project" value="UniProtKB-KW"/>
</dbReference>
<reference evidence="5 6" key="1">
    <citation type="journal article" date="2010" name="Stand. Genomic Sci.">
        <title>Complete genome sequence of Acetohalobium arabaticum type strain (Z-7288).</title>
        <authorList>
            <person name="Sikorski J."/>
            <person name="Lapidus A."/>
            <person name="Chertkov O."/>
            <person name="Lucas S."/>
            <person name="Copeland A."/>
            <person name="Glavina Del Rio T."/>
            <person name="Nolan M."/>
            <person name="Tice H."/>
            <person name="Cheng J.F."/>
            <person name="Han C."/>
            <person name="Brambilla E."/>
            <person name="Pitluck S."/>
            <person name="Liolios K."/>
            <person name="Ivanova N."/>
            <person name="Mavromatis K."/>
            <person name="Mikhailova N."/>
            <person name="Pati A."/>
            <person name="Bruce D."/>
            <person name="Detter C."/>
            <person name="Tapia R."/>
            <person name="Goodwin L."/>
            <person name="Chen A."/>
            <person name="Palaniappan K."/>
            <person name="Land M."/>
            <person name="Hauser L."/>
            <person name="Chang Y.J."/>
            <person name="Jeffries C.D."/>
            <person name="Rohde M."/>
            <person name="Goker M."/>
            <person name="Spring S."/>
            <person name="Woyke T."/>
            <person name="Bristow J."/>
            <person name="Eisen J.A."/>
            <person name="Markowitz V."/>
            <person name="Hugenholtz P."/>
            <person name="Kyrpides N.C."/>
            <person name="Klenk H.P."/>
        </authorList>
    </citation>
    <scope>NUCLEOTIDE SEQUENCE [LARGE SCALE GENOMIC DNA]</scope>
    <source>
        <strain evidence="6">ATCC 49924 / DSM 5501 / Z-7288</strain>
    </source>
</reference>
<protein>
    <submittedName>
        <fullName evidence="5">Cobyrinic acid ac-diamide synthase</fullName>
    </submittedName>
</protein>
<keyword evidence="2" id="KW-0408">Iron</keyword>
<dbReference type="InterPro" id="IPR027417">
    <property type="entry name" value="P-loop_NTPase"/>
</dbReference>
<evidence type="ECO:0000259" key="4">
    <source>
        <dbReference type="PROSITE" id="PS51379"/>
    </source>
</evidence>
<keyword evidence="3" id="KW-0411">Iron-sulfur</keyword>
<keyword evidence="1" id="KW-0479">Metal-binding</keyword>
<dbReference type="AlphaFoldDB" id="D9QS08"/>
<name>D9QS08_ACEAZ</name>
<dbReference type="Gene3D" id="3.40.50.300">
    <property type="entry name" value="P-loop containing nucleotide triphosphate hydrolases"/>
    <property type="match status" value="1"/>
</dbReference>
<dbReference type="PROSITE" id="PS00198">
    <property type="entry name" value="4FE4S_FER_1"/>
    <property type="match status" value="1"/>
</dbReference>
<feature type="domain" description="4Fe-4S ferredoxin-type" evidence="4">
    <location>
        <begin position="58"/>
        <end position="84"/>
    </location>
</feature>
<evidence type="ECO:0000313" key="5">
    <source>
        <dbReference type="EMBL" id="ADL13299.1"/>
    </source>
</evidence>
<dbReference type="CDD" id="cd03110">
    <property type="entry name" value="SIMIBI_bact_arch"/>
    <property type="match status" value="1"/>
</dbReference>
<evidence type="ECO:0000256" key="3">
    <source>
        <dbReference type="ARBA" id="ARBA00023014"/>
    </source>
</evidence>
<dbReference type="OrthoDB" id="9778602at2"/>
<keyword evidence="6" id="KW-1185">Reference proteome</keyword>
<evidence type="ECO:0000256" key="1">
    <source>
        <dbReference type="ARBA" id="ARBA00022723"/>
    </source>
</evidence>
<accession>D9QS08</accession>
<evidence type="ECO:0000256" key="2">
    <source>
        <dbReference type="ARBA" id="ARBA00023004"/>
    </source>
</evidence>
<feature type="domain" description="4Fe-4S ferredoxin-type" evidence="4">
    <location>
        <begin position="85"/>
        <end position="114"/>
    </location>
</feature>
<sequence length="288" mass="31097">MKKVTVISGKGGTGKTIVTANLTALAQDLVLADCDVDAPNMHLLMKPKILEEQSYKGGKVAVKDEEECIDCGLCKKLCNFGAVTDDYEIDEVKCEGCGLCAAKCPTDALQLTVEKTGNIFLSRSRFGPMVHAKLGIGAENSGKLVSEVSQKAEEIAKEQEKDLVLIDGSPGIGCPVVASLNGADMTLIVTEPTKSGLADLKRVLQVTEHFGINALVIINKSDLNEDITVEIEEFCQQQDIMLAGKIPFDSKVVEAMRQGELIVDYNPESRVTAALKGIWKRVNNKLKE</sequence>
<dbReference type="Pfam" id="PF00037">
    <property type="entry name" value="Fer4"/>
    <property type="match status" value="1"/>
</dbReference>
<dbReference type="Pfam" id="PF01656">
    <property type="entry name" value="CbiA"/>
    <property type="match status" value="1"/>
</dbReference>
<dbReference type="InterPro" id="IPR017900">
    <property type="entry name" value="4Fe4S_Fe_S_CS"/>
</dbReference>
<dbReference type="PANTHER" id="PTHR43534">
    <property type="entry name" value="MIND SUPERFAMILY P-LOOP ATPASE CONTAINING AN INSERTED FERREDOXIN DOMAIN"/>
    <property type="match status" value="1"/>
</dbReference>
<dbReference type="eggNOG" id="COG1149">
    <property type="taxonomic scope" value="Bacteria"/>
</dbReference>
<dbReference type="PANTHER" id="PTHR43534:SF1">
    <property type="entry name" value="4FE-4S CLUSTER CONTAINING PARA FAMILY ATPASE PROTEIN"/>
    <property type="match status" value="1"/>
</dbReference>
<dbReference type="EMBL" id="CP002105">
    <property type="protein sequence ID" value="ADL13299.1"/>
    <property type="molecule type" value="Genomic_DNA"/>
</dbReference>
<evidence type="ECO:0000313" key="6">
    <source>
        <dbReference type="Proteomes" id="UP000001661"/>
    </source>
</evidence>
<dbReference type="Gene3D" id="3.30.70.20">
    <property type="match status" value="1"/>
</dbReference>
<dbReference type="RefSeq" id="WP_013278744.1">
    <property type="nucleotide sequence ID" value="NC_014378.1"/>
</dbReference>
<dbReference type="HOGENOM" id="CLU_067767_1_0_9"/>
<organism evidence="5 6">
    <name type="scientific">Acetohalobium arabaticum (strain ATCC 49924 / DSM 5501 / Z-7288)</name>
    <dbReference type="NCBI Taxonomy" id="574087"/>
    <lineage>
        <taxon>Bacteria</taxon>
        <taxon>Bacillati</taxon>
        <taxon>Bacillota</taxon>
        <taxon>Clostridia</taxon>
        <taxon>Halanaerobiales</taxon>
        <taxon>Halobacteroidaceae</taxon>
        <taxon>Acetohalobium</taxon>
    </lineage>
</organism>
<gene>
    <name evidence="5" type="ordered locus">Acear_1794</name>
</gene>
<dbReference type="GO" id="GO:0046872">
    <property type="term" value="F:metal ion binding"/>
    <property type="evidence" value="ECO:0007669"/>
    <property type="project" value="UniProtKB-KW"/>
</dbReference>